<name>A0A7W3QQZ2_ACTNM</name>
<dbReference type="Proteomes" id="UP000572680">
    <property type="component" value="Unassembled WGS sequence"/>
</dbReference>
<feature type="compositionally biased region" description="Basic and acidic residues" evidence="1">
    <location>
        <begin position="120"/>
        <end position="132"/>
    </location>
</feature>
<sequence>MSVIKPALTGQVARTAGITAAATAMALGALSAPAAADSADPSTSLELCSTFPEDLHRTMKVELPAVDEKQVKCMSTLVEGVHRPLHQTLDGINRGLGGPDRGLDTPQHDPSKASNGPEETGPKPDDTTRDQTSDAELEDEEETDEEDEDVLRLVERALDLFL</sequence>
<evidence type="ECO:0000313" key="3">
    <source>
        <dbReference type="EMBL" id="MBA8956230.1"/>
    </source>
</evidence>
<feature type="signal peptide" evidence="2">
    <location>
        <begin position="1"/>
        <end position="36"/>
    </location>
</feature>
<accession>A0A7W3QQZ2</accession>
<dbReference type="EMBL" id="JACJIA010000014">
    <property type="protein sequence ID" value="MBA8956230.1"/>
    <property type="molecule type" value="Genomic_DNA"/>
</dbReference>
<keyword evidence="2" id="KW-0732">Signal</keyword>
<dbReference type="RefSeq" id="WP_182848160.1">
    <property type="nucleotide sequence ID" value="NZ_BAAALP010000007.1"/>
</dbReference>
<dbReference type="AlphaFoldDB" id="A0A7W3QQZ2"/>
<organism evidence="3 4">
    <name type="scientific">Actinomadura namibiensis</name>
    <dbReference type="NCBI Taxonomy" id="182080"/>
    <lineage>
        <taxon>Bacteria</taxon>
        <taxon>Bacillati</taxon>
        <taxon>Actinomycetota</taxon>
        <taxon>Actinomycetes</taxon>
        <taxon>Streptosporangiales</taxon>
        <taxon>Thermomonosporaceae</taxon>
        <taxon>Actinomadura</taxon>
    </lineage>
</organism>
<evidence type="ECO:0000256" key="2">
    <source>
        <dbReference type="SAM" id="SignalP"/>
    </source>
</evidence>
<proteinExistence type="predicted"/>
<comment type="caution">
    <text evidence="3">The sequence shown here is derived from an EMBL/GenBank/DDBJ whole genome shotgun (WGS) entry which is preliminary data.</text>
</comment>
<keyword evidence="4" id="KW-1185">Reference proteome</keyword>
<reference evidence="3 4" key="1">
    <citation type="submission" date="2020-08" db="EMBL/GenBank/DDBJ databases">
        <title>Genomic Encyclopedia of Type Strains, Phase IV (KMG-IV): sequencing the most valuable type-strain genomes for metagenomic binning, comparative biology and taxonomic classification.</title>
        <authorList>
            <person name="Goeker M."/>
        </authorList>
    </citation>
    <scope>NUCLEOTIDE SEQUENCE [LARGE SCALE GENOMIC DNA]</scope>
    <source>
        <strain evidence="3 4">DSM 44197</strain>
    </source>
</reference>
<feature type="chain" id="PRO_5039159562" evidence="2">
    <location>
        <begin position="37"/>
        <end position="162"/>
    </location>
</feature>
<evidence type="ECO:0000313" key="4">
    <source>
        <dbReference type="Proteomes" id="UP000572680"/>
    </source>
</evidence>
<protein>
    <submittedName>
        <fullName evidence="3">Uncharacterized protein</fullName>
    </submittedName>
</protein>
<feature type="compositionally biased region" description="Acidic residues" evidence="1">
    <location>
        <begin position="133"/>
        <end position="149"/>
    </location>
</feature>
<feature type="region of interest" description="Disordered" evidence="1">
    <location>
        <begin position="82"/>
        <end position="150"/>
    </location>
</feature>
<evidence type="ECO:0000256" key="1">
    <source>
        <dbReference type="SAM" id="MobiDB-lite"/>
    </source>
</evidence>
<feature type="compositionally biased region" description="Basic and acidic residues" evidence="1">
    <location>
        <begin position="101"/>
        <end position="111"/>
    </location>
</feature>
<gene>
    <name evidence="3" type="ORF">HNR61_007912</name>
</gene>